<name>A0ABV7CKB5_9GAMM</name>
<evidence type="ECO:0000313" key="2">
    <source>
        <dbReference type="EMBL" id="MFC3033084.1"/>
    </source>
</evidence>
<evidence type="ECO:0000256" key="1">
    <source>
        <dbReference type="SAM" id="Phobius"/>
    </source>
</evidence>
<organism evidence="2 3">
    <name type="scientific">Pseudoalteromonas fenneropenaei</name>
    <dbReference type="NCBI Taxonomy" id="1737459"/>
    <lineage>
        <taxon>Bacteria</taxon>
        <taxon>Pseudomonadati</taxon>
        <taxon>Pseudomonadota</taxon>
        <taxon>Gammaproteobacteria</taxon>
        <taxon>Alteromonadales</taxon>
        <taxon>Pseudoalteromonadaceae</taxon>
        <taxon>Pseudoalteromonas</taxon>
    </lineage>
</organism>
<sequence>MNNQRAFTLVELLISTSIMMMVFFVGYYSYSLFSSSWGKRADAFWSVTDNGIGIEFLNRVLQSCSQYIVRGSASGNKPMYLFDGGRNYIYCVSNNGLVSSERSLIHIYHDNSSQVLVYEEHALLQDLVVNWPQKDIVWDFKITLLENVNDFNISYFGFENMTQALRLSSDRQVVDLLENDSELASYSRHDPIIRQVMPLKVEVEIFQFQGERKTNLLQVFNRFSILGLVAFDQVGDLY</sequence>
<dbReference type="Proteomes" id="UP001595453">
    <property type="component" value="Unassembled WGS sequence"/>
</dbReference>
<proteinExistence type="predicted"/>
<dbReference type="RefSeq" id="WP_377124198.1">
    <property type="nucleotide sequence ID" value="NZ_JBHRSD010000017.1"/>
</dbReference>
<evidence type="ECO:0000313" key="3">
    <source>
        <dbReference type="Proteomes" id="UP001595453"/>
    </source>
</evidence>
<keyword evidence="3" id="KW-1185">Reference proteome</keyword>
<keyword evidence="1" id="KW-0472">Membrane</keyword>
<dbReference type="EMBL" id="JBHRSD010000017">
    <property type="protein sequence ID" value="MFC3033084.1"/>
    <property type="molecule type" value="Genomic_DNA"/>
</dbReference>
<keyword evidence="1" id="KW-1133">Transmembrane helix</keyword>
<dbReference type="InterPro" id="IPR012902">
    <property type="entry name" value="N_methyl_site"/>
</dbReference>
<feature type="transmembrane region" description="Helical" evidence="1">
    <location>
        <begin position="6"/>
        <end position="30"/>
    </location>
</feature>
<gene>
    <name evidence="2" type="ORF">ACFOEE_11175</name>
</gene>
<keyword evidence="1" id="KW-0812">Transmembrane</keyword>
<accession>A0ABV7CKB5</accession>
<reference evidence="3" key="1">
    <citation type="journal article" date="2019" name="Int. J. Syst. Evol. Microbiol.">
        <title>The Global Catalogue of Microorganisms (GCM) 10K type strain sequencing project: providing services to taxonomists for standard genome sequencing and annotation.</title>
        <authorList>
            <consortium name="The Broad Institute Genomics Platform"/>
            <consortium name="The Broad Institute Genome Sequencing Center for Infectious Disease"/>
            <person name="Wu L."/>
            <person name="Ma J."/>
        </authorList>
    </citation>
    <scope>NUCLEOTIDE SEQUENCE [LARGE SCALE GENOMIC DNA]</scope>
    <source>
        <strain evidence="3">KCTC 42730</strain>
    </source>
</reference>
<comment type="caution">
    <text evidence="2">The sequence shown here is derived from an EMBL/GenBank/DDBJ whole genome shotgun (WGS) entry which is preliminary data.</text>
</comment>
<protein>
    <submittedName>
        <fullName evidence="2">Prepilin-type N-terminal cleavage/methylation domain-containing protein</fullName>
    </submittedName>
</protein>
<dbReference type="Pfam" id="PF07963">
    <property type="entry name" value="N_methyl"/>
    <property type="match status" value="1"/>
</dbReference>